<gene>
    <name evidence="2" type="ORF">ISF26_14455</name>
</gene>
<feature type="domain" description="N-acetyltransferase" evidence="1">
    <location>
        <begin position="4"/>
        <end position="159"/>
    </location>
</feature>
<organism evidence="2 3">
    <name type="scientific">Gloeobacter morelensis MG652769</name>
    <dbReference type="NCBI Taxonomy" id="2781736"/>
    <lineage>
        <taxon>Bacteria</taxon>
        <taxon>Bacillati</taxon>
        <taxon>Cyanobacteriota</taxon>
        <taxon>Cyanophyceae</taxon>
        <taxon>Gloeobacterales</taxon>
        <taxon>Gloeobacteraceae</taxon>
        <taxon>Gloeobacter</taxon>
        <taxon>Gloeobacter morelensis</taxon>
    </lineage>
</organism>
<proteinExistence type="predicted"/>
<dbReference type="CDD" id="cd04301">
    <property type="entry name" value="NAT_SF"/>
    <property type="match status" value="1"/>
</dbReference>
<dbReference type="Gene3D" id="3.40.630.30">
    <property type="match status" value="1"/>
</dbReference>
<keyword evidence="3" id="KW-1185">Reference proteome</keyword>
<dbReference type="SUPFAM" id="SSF55729">
    <property type="entry name" value="Acyl-CoA N-acyltransferases (Nat)"/>
    <property type="match status" value="1"/>
</dbReference>
<dbReference type="Proteomes" id="UP001054846">
    <property type="component" value="Chromosome"/>
</dbReference>
<evidence type="ECO:0000259" key="1">
    <source>
        <dbReference type="PROSITE" id="PS51186"/>
    </source>
</evidence>
<reference evidence="2 3" key="1">
    <citation type="journal article" date="2021" name="Genome Biol. Evol.">
        <title>Complete Genome Sequencing of a Novel Gloeobacter Species from a Waterfall Cave in Mexico.</title>
        <authorList>
            <person name="Saw J.H."/>
            <person name="Cardona T."/>
            <person name="Montejano G."/>
        </authorList>
    </citation>
    <scope>NUCLEOTIDE SEQUENCE [LARGE SCALE GENOMIC DNA]</scope>
    <source>
        <strain evidence="2">MG652769</strain>
    </source>
</reference>
<dbReference type="EMBL" id="CP063845">
    <property type="protein sequence ID" value="UFP93013.1"/>
    <property type="molecule type" value="Genomic_DNA"/>
</dbReference>
<evidence type="ECO:0000313" key="3">
    <source>
        <dbReference type="Proteomes" id="UP001054846"/>
    </source>
</evidence>
<dbReference type="PROSITE" id="PS51186">
    <property type="entry name" value="GNAT"/>
    <property type="match status" value="1"/>
</dbReference>
<dbReference type="InterPro" id="IPR016181">
    <property type="entry name" value="Acyl_CoA_acyltransferase"/>
</dbReference>
<accession>A0ABY3PH68</accession>
<protein>
    <submittedName>
        <fullName evidence="2">GNAT family N-acetyltransferase</fullName>
    </submittedName>
</protein>
<sequence length="159" mass="16435">MSNIAVKLLGPGDEGVLERVAPEVFDGPVDPVLARAFLAEPGHYIAVAVEGGTVVGFASGVRHLHPDKPWALWVNEVGVSPDWQGRGIGKAVLRRLLAAAAAAGCTEAWVGTEADNAPAQGLYRAVGGALDSEAFVTFSFSLGCESAPTRAENPSVDCP</sequence>
<dbReference type="PANTHER" id="PTHR43072">
    <property type="entry name" value="N-ACETYLTRANSFERASE"/>
    <property type="match status" value="1"/>
</dbReference>
<name>A0ABY3PH68_9CYAN</name>
<dbReference type="Pfam" id="PF00583">
    <property type="entry name" value="Acetyltransf_1"/>
    <property type="match status" value="1"/>
</dbReference>
<evidence type="ECO:0000313" key="2">
    <source>
        <dbReference type="EMBL" id="UFP93013.1"/>
    </source>
</evidence>
<dbReference type="InterPro" id="IPR000182">
    <property type="entry name" value="GNAT_dom"/>
</dbReference>